<accession>A0A517V6V2</accession>
<dbReference type="SMART" id="SM00028">
    <property type="entry name" value="TPR"/>
    <property type="match status" value="4"/>
</dbReference>
<evidence type="ECO:0000313" key="3">
    <source>
        <dbReference type="EMBL" id="QDT88729.1"/>
    </source>
</evidence>
<gene>
    <name evidence="3" type="ORF">Pan161_03470</name>
</gene>
<dbReference type="Gene3D" id="1.25.40.10">
    <property type="entry name" value="Tetratricopeptide repeat domain"/>
    <property type="match status" value="2"/>
</dbReference>
<dbReference type="InterPro" id="IPR050498">
    <property type="entry name" value="Ycf3"/>
</dbReference>
<dbReference type="InterPro" id="IPR011990">
    <property type="entry name" value="TPR-like_helical_dom_sf"/>
</dbReference>
<evidence type="ECO:0000256" key="2">
    <source>
        <dbReference type="ARBA" id="ARBA00022803"/>
    </source>
</evidence>
<protein>
    <submittedName>
        <fullName evidence="3">Tetratricopeptide repeat protein</fullName>
    </submittedName>
</protein>
<evidence type="ECO:0000256" key="1">
    <source>
        <dbReference type="ARBA" id="ARBA00022737"/>
    </source>
</evidence>
<dbReference type="OrthoDB" id="9790037at2"/>
<dbReference type="EMBL" id="CP036343">
    <property type="protein sequence ID" value="QDT88729.1"/>
    <property type="molecule type" value="Genomic_DNA"/>
</dbReference>
<dbReference type="PANTHER" id="PTHR44858">
    <property type="entry name" value="TETRATRICOPEPTIDE REPEAT PROTEIN 6"/>
    <property type="match status" value="1"/>
</dbReference>
<dbReference type="PANTHER" id="PTHR44858:SF1">
    <property type="entry name" value="UDP-N-ACETYLGLUCOSAMINE--PEPTIDE N-ACETYLGLUCOSAMINYLTRANSFERASE SPINDLY-RELATED"/>
    <property type="match status" value="1"/>
</dbReference>
<reference evidence="3 4" key="1">
    <citation type="submission" date="2019-02" db="EMBL/GenBank/DDBJ databases">
        <title>Deep-cultivation of Planctomycetes and their phenomic and genomic characterization uncovers novel biology.</title>
        <authorList>
            <person name="Wiegand S."/>
            <person name="Jogler M."/>
            <person name="Boedeker C."/>
            <person name="Pinto D."/>
            <person name="Vollmers J."/>
            <person name="Rivas-Marin E."/>
            <person name="Kohn T."/>
            <person name="Peeters S.H."/>
            <person name="Heuer A."/>
            <person name="Rast P."/>
            <person name="Oberbeckmann S."/>
            <person name="Bunk B."/>
            <person name="Jeske O."/>
            <person name="Meyerdierks A."/>
            <person name="Storesund J.E."/>
            <person name="Kallscheuer N."/>
            <person name="Luecker S."/>
            <person name="Lage O.M."/>
            <person name="Pohl T."/>
            <person name="Merkel B.J."/>
            <person name="Hornburger P."/>
            <person name="Mueller R.-W."/>
            <person name="Bruemmer F."/>
            <person name="Labrenz M."/>
            <person name="Spormann A.M."/>
            <person name="Op den Camp H."/>
            <person name="Overmann J."/>
            <person name="Amann R."/>
            <person name="Jetten M.S.M."/>
            <person name="Mascher T."/>
            <person name="Medema M.H."/>
            <person name="Devos D.P."/>
            <person name="Kaster A.-K."/>
            <person name="Ovreas L."/>
            <person name="Rohde M."/>
            <person name="Galperin M.Y."/>
            <person name="Jogler C."/>
        </authorList>
    </citation>
    <scope>NUCLEOTIDE SEQUENCE [LARGE SCALE GENOMIC DNA]</scope>
    <source>
        <strain evidence="3 4">Pan161</strain>
    </source>
</reference>
<dbReference type="AlphaFoldDB" id="A0A517V6V2"/>
<dbReference type="RefSeq" id="WP_145223877.1">
    <property type="nucleotide sequence ID" value="NZ_CP036343.1"/>
</dbReference>
<keyword evidence="4" id="KW-1185">Reference proteome</keyword>
<dbReference type="SUPFAM" id="SSF48452">
    <property type="entry name" value="TPR-like"/>
    <property type="match status" value="1"/>
</dbReference>
<dbReference type="Proteomes" id="UP000316855">
    <property type="component" value="Chromosome"/>
</dbReference>
<dbReference type="KEGG" id="gax:Pan161_03470"/>
<dbReference type="InterPro" id="IPR019734">
    <property type="entry name" value="TPR_rpt"/>
</dbReference>
<proteinExistence type="predicted"/>
<name>A0A517V6V2_9PLAN</name>
<organism evidence="3 4">
    <name type="scientific">Gimesia algae</name>
    <dbReference type="NCBI Taxonomy" id="2527971"/>
    <lineage>
        <taxon>Bacteria</taxon>
        <taxon>Pseudomonadati</taxon>
        <taxon>Planctomycetota</taxon>
        <taxon>Planctomycetia</taxon>
        <taxon>Planctomycetales</taxon>
        <taxon>Planctomycetaceae</taxon>
        <taxon>Gimesia</taxon>
    </lineage>
</organism>
<keyword evidence="1" id="KW-0677">Repeat</keyword>
<keyword evidence="2" id="KW-0802">TPR repeat</keyword>
<sequence>MNHNAVLKRGIEFHTQGQLDQALADYSQVIDSAVAEDVELMGLALYYRGSVYQRLGEHERLISDMTRIVEYRGEVSAELVAQASAMRGESFAVQGELEAAVSDYTVIIESREGLPTGMLLSALLCRGRIYAEQKRHELAIGELTTVIEQGSEHRLPAHFLAEAYWFRGQAYFAEADYTRAAEDLSIVVSSQWLGTTGQQSAEELLAECRRRLAE</sequence>
<evidence type="ECO:0000313" key="4">
    <source>
        <dbReference type="Proteomes" id="UP000316855"/>
    </source>
</evidence>